<proteinExistence type="predicted"/>
<sequence length="51" mass="5820">MLVVFPFCDMLLQSLCFHFVAMIRHISVKAMSKNFTGNRISSKICSIPMLL</sequence>
<dbReference type="AlphaFoldDB" id="A0A0A9HKD5"/>
<reference evidence="1" key="2">
    <citation type="journal article" date="2015" name="Data Brief">
        <title>Shoot transcriptome of the giant reed, Arundo donax.</title>
        <authorList>
            <person name="Barrero R.A."/>
            <person name="Guerrero F.D."/>
            <person name="Moolhuijzen P."/>
            <person name="Goolsby J.A."/>
            <person name="Tidwell J."/>
            <person name="Bellgard S.E."/>
            <person name="Bellgard M.I."/>
        </authorList>
    </citation>
    <scope>NUCLEOTIDE SEQUENCE</scope>
    <source>
        <tissue evidence="1">Shoot tissue taken approximately 20 cm above the soil surface</tissue>
    </source>
</reference>
<name>A0A0A9HKD5_ARUDO</name>
<evidence type="ECO:0000313" key="1">
    <source>
        <dbReference type="EMBL" id="JAE33363.1"/>
    </source>
</evidence>
<organism evidence="1">
    <name type="scientific">Arundo donax</name>
    <name type="common">Giant reed</name>
    <name type="synonym">Donax arundinaceus</name>
    <dbReference type="NCBI Taxonomy" id="35708"/>
    <lineage>
        <taxon>Eukaryota</taxon>
        <taxon>Viridiplantae</taxon>
        <taxon>Streptophyta</taxon>
        <taxon>Embryophyta</taxon>
        <taxon>Tracheophyta</taxon>
        <taxon>Spermatophyta</taxon>
        <taxon>Magnoliopsida</taxon>
        <taxon>Liliopsida</taxon>
        <taxon>Poales</taxon>
        <taxon>Poaceae</taxon>
        <taxon>PACMAD clade</taxon>
        <taxon>Arundinoideae</taxon>
        <taxon>Arundineae</taxon>
        <taxon>Arundo</taxon>
    </lineage>
</organism>
<accession>A0A0A9HKD5</accession>
<protein>
    <submittedName>
        <fullName evidence="1">Uncharacterized protein</fullName>
    </submittedName>
</protein>
<reference evidence="1" key="1">
    <citation type="submission" date="2014-09" db="EMBL/GenBank/DDBJ databases">
        <authorList>
            <person name="Magalhaes I.L.F."/>
            <person name="Oliveira U."/>
            <person name="Santos F.R."/>
            <person name="Vidigal T.H.D.A."/>
            <person name="Brescovit A.D."/>
            <person name="Santos A.J."/>
        </authorList>
    </citation>
    <scope>NUCLEOTIDE SEQUENCE</scope>
    <source>
        <tissue evidence="1">Shoot tissue taken approximately 20 cm above the soil surface</tissue>
    </source>
</reference>
<dbReference type="EMBL" id="GBRH01164533">
    <property type="protein sequence ID" value="JAE33363.1"/>
    <property type="molecule type" value="Transcribed_RNA"/>
</dbReference>